<evidence type="ECO:0000313" key="3">
    <source>
        <dbReference type="EMBL" id="CAG7729879.1"/>
    </source>
</evidence>
<dbReference type="Proteomes" id="UP000708208">
    <property type="component" value="Unassembled WGS sequence"/>
</dbReference>
<dbReference type="InterPro" id="IPR039461">
    <property type="entry name" value="Peptidase_M49"/>
</dbReference>
<accession>A0A8J2K6U2</accession>
<evidence type="ECO:0000256" key="1">
    <source>
        <dbReference type="ARBA" id="ARBA00022723"/>
    </source>
</evidence>
<organism evidence="4 5">
    <name type="scientific">Allacma fusca</name>
    <dbReference type="NCBI Taxonomy" id="39272"/>
    <lineage>
        <taxon>Eukaryota</taxon>
        <taxon>Metazoa</taxon>
        <taxon>Ecdysozoa</taxon>
        <taxon>Arthropoda</taxon>
        <taxon>Hexapoda</taxon>
        <taxon>Collembola</taxon>
        <taxon>Symphypleona</taxon>
        <taxon>Sminthuridae</taxon>
        <taxon>Allacma</taxon>
    </lineage>
</organism>
<dbReference type="GO" id="GO:0046872">
    <property type="term" value="F:metal ion binding"/>
    <property type="evidence" value="ECO:0007669"/>
    <property type="project" value="UniProtKB-KW"/>
</dbReference>
<dbReference type="GO" id="GO:0016787">
    <property type="term" value="F:hydrolase activity"/>
    <property type="evidence" value="ECO:0007669"/>
    <property type="project" value="UniProtKB-KW"/>
</dbReference>
<dbReference type="Pfam" id="PF03571">
    <property type="entry name" value="Peptidase_M49"/>
    <property type="match status" value="1"/>
</dbReference>
<keyword evidence="2" id="KW-0378">Hydrolase</keyword>
<protein>
    <submittedName>
        <fullName evidence="4">Uncharacterized protein</fullName>
    </submittedName>
</protein>
<feature type="non-terminal residue" evidence="4">
    <location>
        <position position="16"/>
    </location>
</feature>
<keyword evidence="1" id="KW-0479">Metal-binding</keyword>
<reference evidence="4" key="1">
    <citation type="submission" date="2021-06" db="EMBL/GenBank/DDBJ databases">
        <authorList>
            <person name="Hodson N. C."/>
            <person name="Mongue J. A."/>
            <person name="Jaron S. K."/>
        </authorList>
    </citation>
    <scope>NUCLEOTIDE SEQUENCE</scope>
</reference>
<comment type="caution">
    <text evidence="4">The sequence shown here is derived from an EMBL/GenBank/DDBJ whole genome shotgun (WGS) entry which is preliminary data.</text>
</comment>
<evidence type="ECO:0000313" key="5">
    <source>
        <dbReference type="Proteomes" id="UP000708208"/>
    </source>
</evidence>
<dbReference type="EMBL" id="CAJVCH010185885">
    <property type="protein sequence ID" value="CAG7729879.1"/>
    <property type="molecule type" value="Genomic_DNA"/>
</dbReference>
<keyword evidence="5" id="KW-1185">Reference proteome</keyword>
<sequence length="16" mass="1885">PAIETYIGFIETYRDP</sequence>
<evidence type="ECO:0000313" key="4">
    <source>
        <dbReference type="EMBL" id="CAG7730738.1"/>
    </source>
</evidence>
<dbReference type="AlphaFoldDB" id="A0A8J2K6U2"/>
<gene>
    <name evidence="3" type="ORF">AFUS01_LOCUS18567</name>
    <name evidence="4" type="ORF">AFUS01_LOCUS19359</name>
</gene>
<evidence type="ECO:0000256" key="2">
    <source>
        <dbReference type="ARBA" id="ARBA00022801"/>
    </source>
</evidence>
<dbReference type="EMBL" id="CAJVCH010199495">
    <property type="protein sequence ID" value="CAG7730738.1"/>
    <property type="molecule type" value="Genomic_DNA"/>
</dbReference>
<feature type="non-terminal residue" evidence="4">
    <location>
        <position position="1"/>
    </location>
</feature>
<name>A0A8J2K6U2_9HEXA</name>
<proteinExistence type="predicted"/>